<organism evidence="3 4">
    <name type="scientific">Rhypophila decipiens</name>
    <dbReference type="NCBI Taxonomy" id="261697"/>
    <lineage>
        <taxon>Eukaryota</taxon>
        <taxon>Fungi</taxon>
        <taxon>Dikarya</taxon>
        <taxon>Ascomycota</taxon>
        <taxon>Pezizomycotina</taxon>
        <taxon>Sordariomycetes</taxon>
        <taxon>Sordariomycetidae</taxon>
        <taxon>Sordariales</taxon>
        <taxon>Naviculisporaceae</taxon>
        <taxon>Rhypophila</taxon>
    </lineage>
</organism>
<feature type="signal peptide" evidence="2">
    <location>
        <begin position="1"/>
        <end position="19"/>
    </location>
</feature>
<evidence type="ECO:0000313" key="3">
    <source>
        <dbReference type="EMBL" id="KAK4215006.1"/>
    </source>
</evidence>
<dbReference type="EMBL" id="MU858085">
    <property type="protein sequence ID" value="KAK4215006.1"/>
    <property type="molecule type" value="Genomic_DNA"/>
</dbReference>
<reference evidence="3" key="1">
    <citation type="journal article" date="2023" name="Mol. Phylogenet. Evol.">
        <title>Genome-scale phylogeny and comparative genomics of the fungal order Sordariales.</title>
        <authorList>
            <person name="Hensen N."/>
            <person name="Bonometti L."/>
            <person name="Westerberg I."/>
            <person name="Brannstrom I.O."/>
            <person name="Guillou S."/>
            <person name="Cros-Aarteil S."/>
            <person name="Calhoun S."/>
            <person name="Haridas S."/>
            <person name="Kuo A."/>
            <person name="Mondo S."/>
            <person name="Pangilinan J."/>
            <person name="Riley R."/>
            <person name="LaButti K."/>
            <person name="Andreopoulos B."/>
            <person name="Lipzen A."/>
            <person name="Chen C."/>
            <person name="Yan M."/>
            <person name="Daum C."/>
            <person name="Ng V."/>
            <person name="Clum A."/>
            <person name="Steindorff A."/>
            <person name="Ohm R.A."/>
            <person name="Martin F."/>
            <person name="Silar P."/>
            <person name="Natvig D.O."/>
            <person name="Lalanne C."/>
            <person name="Gautier V."/>
            <person name="Ament-Velasquez S.L."/>
            <person name="Kruys A."/>
            <person name="Hutchinson M.I."/>
            <person name="Powell A.J."/>
            <person name="Barry K."/>
            <person name="Miller A.N."/>
            <person name="Grigoriev I.V."/>
            <person name="Debuchy R."/>
            <person name="Gladieux P."/>
            <person name="Hiltunen Thoren M."/>
            <person name="Johannesson H."/>
        </authorList>
    </citation>
    <scope>NUCLEOTIDE SEQUENCE</scope>
    <source>
        <strain evidence="3">PSN293</strain>
    </source>
</reference>
<feature type="chain" id="PRO_5043013161" evidence="2">
    <location>
        <begin position="20"/>
        <end position="378"/>
    </location>
</feature>
<feature type="region of interest" description="Disordered" evidence="1">
    <location>
        <begin position="332"/>
        <end position="351"/>
    </location>
</feature>
<comment type="caution">
    <text evidence="3">The sequence shown here is derived from an EMBL/GenBank/DDBJ whole genome shotgun (WGS) entry which is preliminary data.</text>
</comment>
<keyword evidence="4" id="KW-1185">Reference proteome</keyword>
<name>A0AAN6YA63_9PEZI</name>
<sequence>MRFSIIIVALSAASPVVHATSDGVGGSNSCQADGQLIQLLSRHVDEAASFCGIPRRKVITKTVTTTTTTTKVVRKVIHTTTTVDAGRKLKAREVQAETTGTVEVLRPRVDLDGPVEMALSDALGDFAAAAVLSACECLNQVEVITTTTTVLKTSVVKTTTTTTSITVETNGAFRIFATEDGDRRKRSPMTKFYLQQVSGYQQTQFHESVEDAIQFRLIHGVDDPKVLWFASESLGNLYGIYWSEFEYGDFFPQAVTMVHTGRQLEIPQSSSKIPLLLSSFYSPHFTSLPPKGGVLVVAAAEVEMKAQPYEVLPIPMPKPTQAVQQEAMEVPTGGRDRNLAPNDNIDPPRSLPAILPLKTDGTVDDATTSYQAYKTGYN</sequence>
<protein>
    <submittedName>
        <fullName evidence="3">Uncharacterized protein</fullName>
    </submittedName>
</protein>
<proteinExistence type="predicted"/>
<evidence type="ECO:0000256" key="2">
    <source>
        <dbReference type="SAM" id="SignalP"/>
    </source>
</evidence>
<keyword evidence="2" id="KW-0732">Signal</keyword>
<evidence type="ECO:0000256" key="1">
    <source>
        <dbReference type="SAM" id="MobiDB-lite"/>
    </source>
</evidence>
<dbReference type="AlphaFoldDB" id="A0AAN6YA63"/>
<gene>
    <name evidence="3" type="ORF">QBC37DRAFT_481824</name>
</gene>
<dbReference type="Proteomes" id="UP001301769">
    <property type="component" value="Unassembled WGS sequence"/>
</dbReference>
<accession>A0AAN6YA63</accession>
<reference evidence="3" key="2">
    <citation type="submission" date="2023-05" db="EMBL/GenBank/DDBJ databases">
        <authorList>
            <consortium name="Lawrence Berkeley National Laboratory"/>
            <person name="Steindorff A."/>
            <person name="Hensen N."/>
            <person name="Bonometti L."/>
            <person name="Westerberg I."/>
            <person name="Brannstrom I.O."/>
            <person name="Guillou S."/>
            <person name="Cros-Aarteil S."/>
            <person name="Calhoun S."/>
            <person name="Haridas S."/>
            <person name="Kuo A."/>
            <person name="Mondo S."/>
            <person name="Pangilinan J."/>
            <person name="Riley R."/>
            <person name="Labutti K."/>
            <person name="Andreopoulos B."/>
            <person name="Lipzen A."/>
            <person name="Chen C."/>
            <person name="Yanf M."/>
            <person name="Daum C."/>
            <person name="Ng V."/>
            <person name="Clum A."/>
            <person name="Ohm R."/>
            <person name="Martin F."/>
            <person name="Silar P."/>
            <person name="Natvig D."/>
            <person name="Lalanne C."/>
            <person name="Gautier V."/>
            <person name="Ament-Velasquez S.L."/>
            <person name="Kruys A."/>
            <person name="Hutchinson M.I."/>
            <person name="Powell A.J."/>
            <person name="Barry K."/>
            <person name="Miller A.N."/>
            <person name="Grigoriev I.V."/>
            <person name="Debuchy R."/>
            <person name="Gladieux P."/>
            <person name="Thoren M.H."/>
            <person name="Johannesson H."/>
        </authorList>
    </citation>
    <scope>NUCLEOTIDE SEQUENCE</scope>
    <source>
        <strain evidence="3">PSN293</strain>
    </source>
</reference>
<evidence type="ECO:0000313" key="4">
    <source>
        <dbReference type="Proteomes" id="UP001301769"/>
    </source>
</evidence>